<evidence type="ECO:0000256" key="1">
    <source>
        <dbReference type="ARBA" id="ARBA00010641"/>
    </source>
</evidence>
<dbReference type="PANTHER" id="PTHR43133:SF46">
    <property type="entry name" value="RNA POLYMERASE SIGMA-70 FACTOR ECF SUBFAMILY"/>
    <property type="match status" value="1"/>
</dbReference>
<dbReference type="InterPro" id="IPR013325">
    <property type="entry name" value="RNA_pol_sigma_r2"/>
</dbReference>
<sequence length="185" mass="21932">MKNFRNIYDESEYEILFKEFYTPLVQFAFQIINDNEAAKDIVQDLFVQLWEKELKFTNELVLRTYLYRSVQHKCINHIRKQKIQQQHEKKISDEIEEQENPSVLHVLIREEVYRQLLNSIDHLPPQCKKICLMTLDGKKPSEIAQELDLAVDTVKKQKTIALKRLQDELGNLSSIAVILYLETLL</sequence>
<dbReference type="SUPFAM" id="SSF88659">
    <property type="entry name" value="Sigma3 and sigma4 domains of RNA polymerase sigma factors"/>
    <property type="match status" value="1"/>
</dbReference>
<evidence type="ECO:0000313" key="8">
    <source>
        <dbReference type="Proteomes" id="UP000646484"/>
    </source>
</evidence>
<evidence type="ECO:0000256" key="2">
    <source>
        <dbReference type="ARBA" id="ARBA00023015"/>
    </source>
</evidence>
<dbReference type="Pfam" id="PF04542">
    <property type="entry name" value="Sigma70_r2"/>
    <property type="match status" value="1"/>
</dbReference>
<evidence type="ECO:0000259" key="5">
    <source>
        <dbReference type="Pfam" id="PF04542"/>
    </source>
</evidence>
<organism evidence="7 8">
    <name type="scientific">Butyricimonas hominis</name>
    <dbReference type="NCBI Taxonomy" id="2763032"/>
    <lineage>
        <taxon>Bacteria</taxon>
        <taxon>Pseudomonadati</taxon>
        <taxon>Bacteroidota</taxon>
        <taxon>Bacteroidia</taxon>
        <taxon>Bacteroidales</taxon>
        <taxon>Odoribacteraceae</taxon>
        <taxon>Butyricimonas</taxon>
    </lineage>
</organism>
<dbReference type="InterPro" id="IPR013249">
    <property type="entry name" value="RNA_pol_sigma70_r4_t2"/>
</dbReference>
<dbReference type="InterPro" id="IPR036388">
    <property type="entry name" value="WH-like_DNA-bd_sf"/>
</dbReference>
<keyword evidence="3" id="KW-0731">Sigma factor</keyword>
<keyword evidence="8" id="KW-1185">Reference proteome</keyword>
<dbReference type="Pfam" id="PF08281">
    <property type="entry name" value="Sigma70_r4_2"/>
    <property type="match status" value="1"/>
</dbReference>
<evidence type="ECO:0000256" key="3">
    <source>
        <dbReference type="ARBA" id="ARBA00023082"/>
    </source>
</evidence>
<comment type="caution">
    <text evidence="7">The sequence shown here is derived from an EMBL/GenBank/DDBJ whole genome shotgun (WGS) entry which is preliminary data.</text>
</comment>
<accession>A0ABR7CZG8</accession>
<dbReference type="PANTHER" id="PTHR43133">
    <property type="entry name" value="RNA POLYMERASE ECF-TYPE SIGMA FACTO"/>
    <property type="match status" value="1"/>
</dbReference>
<dbReference type="NCBIfam" id="TIGR02985">
    <property type="entry name" value="Sig70_bacteroi1"/>
    <property type="match status" value="1"/>
</dbReference>
<evidence type="ECO:0000259" key="6">
    <source>
        <dbReference type="Pfam" id="PF08281"/>
    </source>
</evidence>
<feature type="domain" description="RNA polymerase sigma-70 region 2" evidence="5">
    <location>
        <begin position="16"/>
        <end position="82"/>
    </location>
</feature>
<dbReference type="Gene3D" id="1.10.10.10">
    <property type="entry name" value="Winged helix-like DNA-binding domain superfamily/Winged helix DNA-binding domain"/>
    <property type="match status" value="1"/>
</dbReference>
<protein>
    <submittedName>
        <fullName evidence="7">RNA polymerase sigma-70 factor</fullName>
    </submittedName>
</protein>
<keyword evidence="2" id="KW-0805">Transcription regulation</keyword>
<dbReference type="RefSeq" id="WP_186975694.1">
    <property type="nucleotide sequence ID" value="NZ_JACOOH010000003.1"/>
</dbReference>
<dbReference type="Gene3D" id="1.10.1740.10">
    <property type="match status" value="1"/>
</dbReference>
<name>A0ABR7CZG8_9BACT</name>
<keyword evidence="4" id="KW-0804">Transcription</keyword>
<evidence type="ECO:0000313" key="7">
    <source>
        <dbReference type="EMBL" id="MBC5621080.1"/>
    </source>
</evidence>
<gene>
    <name evidence="7" type="ORF">H8S64_08220</name>
</gene>
<dbReference type="Proteomes" id="UP000646484">
    <property type="component" value="Unassembled WGS sequence"/>
</dbReference>
<dbReference type="InterPro" id="IPR013324">
    <property type="entry name" value="RNA_pol_sigma_r3/r4-like"/>
</dbReference>
<dbReference type="SUPFAM" id="SSF88946">
    <property type="entry name" value="Sigma2 domain of RNA polymerase sigma factors"/>
    <property type="match status" value="1"/>
</dbReference>
<dbReference type="EMBL" id="JACOOH010000003">
    <property type="protein sequence ID" value="MBC5621080.1"/>
    <property type="molecule type" value="Genomic_DNA"/>
</dbReference>
<dbReference type="InterPro" id="IPR014284">
    <property type="entry name" value="RNA_pol_sigma-70_dom"/>
</dbReference>
<comment type="similarity">
    <text evidence="1">Belongs to the sigma-70 factor family. ECF subfamily.</text>
</comment>
<dbReference type="InterPro" id="IPR007627">
    <property type="entry name" value="RNA_pol_sigma70_r2"/>
</dbReference>
<evidence type="ECO:0000256" key="4">
    <source>
        <dbReference type="ARBA" id="ARBA00023163"/>
    </source>
</evidence>
<feature type="domain" description="RNA polymerase sigma factor 70 region 4 type 2" evidence="6">
    <location>
        <begin position="114"/>
        <end position="165"/>
    </location>
</feature>
<dbReference type="NCBIfam" id="TIGR02937">
    <property type="entry name" value="sigma70-ECF"/>
    <property type="match status" value="1"/>
</dbReference>
<proteinExistence type="inferred from homology"/>
<dbReference type="InterPro" id="IPR014327">
    <property type="entry name" value="RNA_pol_sigma70_bacteroid"/>
</dbReference>
<reference evidence="7 8" key="1">
    <citation type="submission" date="2020-08" db="EMBL/GenBank/DDBJ databases">
        <title>Genome public.</title>
        <authorList>
            <person name="Liu C."/>
            <person name="Sun Q."/>
        </authorList>
    </citation>
    <scope>NUCLEOTIDE SEQUENCE [LARGE SCALE GENOMIC DNA]</scope>
    <source>
        <strain evidence="7 8">NSJ-56</strain>
    </source>
</reference>
<dbReference type="InterPro" id="IPR039425">
    <property type="entry name" value="RNA_pol_sigma-70-like"/>
</dbReference>